<accession>A0A1F5JDV4</accession>
<name>A0A1F5JDV4_9BACT</name>
<dbReference type="AlphaFoldDB" id="A0A1F5JDV4"/>
<protein>
    <recommendedName>
        <fullName evidence="3">Tetratricopeptide repeat protein</fullName>
    </recommendedName>
</protein>
<dbReference type="Gene3D" id="1.25.40.10">
    <property type="entry name" value="Tetratricopeptide repeat domain"/>
    <property type="match status" value="1"/>
</dbReference>
<evidence type="ECO:0008006" key="3">
    <source>
        <dbReference type="Google" id="ProtNLM"/>
    </source>
</evidence>
<organism evidence="1 2">
    <name type="scientific">Candidatus Daviesbacteria bacterium RIFCSPHIGHO2_02_FULL_39_12</name>
    <dbReference type="NCBI Taxonomy" id="1797770"/>
    <lineage>
        <taxon>Bacteria</taxon>
        <taxon>Candidatus Daviesiibacteriota</taxon>
    </lineage>
</organism>
<reference evidence="1 2" key="1">
    <citation type="journal article" date="2016" name="Nat. Commun.">
        <title>Thousands of microbial genomes shed light on interconnected biogeochemical processes in an aquifer system.</title>
        <authorList>
            <person name="Anantharaman K."/>
            <person name="Brown C.T."/>
            <person name="Hug L.A."/>
            <person name="Sharon I."/>
            <person name="Castelle C.J."/>
            <person name="Probst A.J."/>
            <person name="Thomas B.C."/>
            <person name="Singh A."/>
            <person name="Wilkins M.J."/>
            <person name="Karaoz U."/>
            <person name="Brodie E.L."/>
            <person name="Williams K.H."/>
            <person name="Hubbard S.S."/>
            <person name="Banfield J.F."/>
        </authorList>
    </citation>
    <scope>NUCLEOTIDE SEQUENCE [LARGE SCALE GENOMIC DNA]</scope>
</reference>
<evidence type="ECO:0000313" key="2">
    <source>
        <dbReference type="Proteomes" id="UP000177042"/>
    </source>
</evidence>
<dbReference type="InterPro" id="IPR011990">
    <property type="entry name" value="TPR-like_helical_dom_sf"/>
</dbReference>
<proteinExistence type="predicted"/>
<dbReference type="SUPFAM" id="SSF48452">
    <property type="entry name" value="TPR-like"/>
    <property type="match status" value="1"/>
</dbReference>
<dbReference type="EMBL" id="MFCX01000003">
    <property type="protein sequence ID" value="OGE26779.1"/>
    <property type="molecule type" value="Genomic_DNA"/>
</dbReference>
<sequence length="399" mass="46777">MKILKEISAQEIDNRIQDMLDGLKLSGRIKIDDIKNIIYHENELKGSMKIINAFSDYAKNRKQFDLVSGTISLAWNYLPHKSLGNLSPYQKYQEYYNKKKIDKNNIKTPKYDSNKTSLYQLFEDSLPERISLKKIQDNEWRFVFSRNYHQTHEQFHEFYESEDFSVMELAEKTSLILLKEPLLMEADSYLAHQFLKLGAERNAFEVLEKSIAAVKNIFPKEFDWEKDKLPWYFLENRDFLNLLLDQAIFMEKGKGVSKSIPYYEQILSLNPNDNQGVRGILTTIYLKTGQPQKVLGLSKKYPDDATCELTMGYALALIKLGKIEEAEKHLETIYKFSKHVVEELLKPTHRQPPQFNPERIQFGGEDEAFLYFREQGALWQATKGAMELLRKIHLKQSIF</sequence>
<comment type="caution">
    <text evidence="1">The sequence shown here is derived from an EMBL/GenBank/DDBJ whole genome shotgun (WGS) entry which is preliminary data.</text>
</comment>
<evidence type="ECO:0000313" key="1">
    <source>
        <dbReference type="EMBL" id="OGE26779.1"/>
    </source>
</evidence>
<gene>
    <name evidence="1" type="ORF">A3C26_03240</name>
</gene>
<dbReference type="Proteomes" id="UP000177042">
    <property type="component" value="Unassembled WGS sequence"/>
</dbReference>